<organism evidence="3 4">
    <name type="scientific">Fusarium zealandicum</name>
    <dbReference type="NCBI Taxonomy" id="1053134"/>
    <lineage>
        <taxon>Eukaryota</taxon>
        <taxon>Fungi</taxon>
        <taxon>Dikarya</taxon>
        <taxon>Ascomycota</taxon>
        <taxon>Pezizomycotina</taxon>
        <taxon>Sordariomycetes</taxon>
        <taxon>Hypocreomycetidae</taxon>
        <taxon>Hypocreales</taxon>
        <taxon>Nectriaceae</taxon>
        <taxon>Fusarium</taxon>
        <taxon>Fusarium staphyleae species complex</taxon>
    </lineage>
</organism>
<evidence type="ECO:0000313" key="3">
    <source>
        <dbReference type="EMBL" id="KAF4976862.1"/>
    </source>
</evidence>
<dbReference type="OrthoDB" id="4448936at2759"/>
<feature type="region of interest" description="Disordered" evidence="2">
    <location>
        <begin position="67"/>
        <end position="152"/>
    </location>
</feature>
<feature type="compositionally biased region" description="Basic and acidic residues" evidence="2">
    <location>
        <begin position="67"/>
        <end position="77"/>
    </location>
</feature>
<protein>
    <submittedName>
        <fullName evidence="3">Uncharacterized protein</fullName>
    </submittedName>
</protein>
<sequence length="398" mass="44194">MDLAAIDEDPAAAIAAAEAAAASAVTDEQLIFSTPDRKLPMSKSSSGVTTPATGYFAYNDDYRHRYHDDHDSAHDQDLPGLRTPSLLSSPSVASSLGFSTGRISPFKRELSRDSRHSRHSRHSSHHDRELGQDASTTARRNGRSSQSSRDALARRLSQLAHDLTSGNDELVDENGIDALTAQLDHLEESLKTKKTISFPSPFTPSPRSTPRRPLSLDMRSPGDSLFGSPGSSIFRTRFSDLSASIRRDPEPEPEPEPDPPPNMGMTVVQAKKVIQEMTQLNEELSQLVTNLKARQEESDHIQGLLIERAERAAQRIIFLQNRISHLEQELRENDDELQHLRICLKALEIQMPVHPDKELQRCISSFKHDYQAMKRKRVNRSSIASLSSLGSPYPGSPA</sequence>
<keyword evidence="1" id="KW-0175">Coiled coil</keyword>
<comment type="caution">
    <text evidence="3">The sequence shown here is derived from an EMBL/GenBank/DDBJ whole genome shotgun (WGS) entry which is preliminary data.</text>
</comment>
<proteinExistence type="predicted"/>
<feature type="coiled-coil region" evidence="1">
    <location>
        <begin position="267"/>
        <end position="336"/>
    </location>
</feature>
<dbReference type="EMBL" id="JABEYC010000481">
    <property type="protein sequence ID" value="KAF4976862.1"/>
    <property type="molecule type" value="Genomic_DNA"/>
</dbReference>
<feature type="compositionally biased region" description="Basic residues" evidence="2">
    <location>
        <begin position="115"/>
        <end position="125"/>
    </location>
</feature>
<reference evidence="3" key="1">
    <citation type="journal article" date="2020" name="BMC Genomics">
        <title>Correction to: Identification and distribution of gene clusters required for synthesis of sphingolipid metabolism inhibitors in diverse species of the filamentous fungus Fusarium.</title>
        <authorList>
            <person name="Kim H.S."/>
            <person name="Lohmar J.M."/>
            <person name="Busman M."/>
            <person name="Brown D.W."/>
            <person name="Naumann T.A."/>
            <person name="Divon H.H."/>
            <person name="Lysoe E."/>
            <person name="Uhlig S."/>
            <person name="Proctor R.H."/>
        </authorList>
    </citation>
    <scope>NUCLEOTIDE SEQUENCE</scope>
    <source>
        <strain evidence="3">NRRL 22465</strain>
    </source>
</reference>
<keyword evidence="4" id="KW-1185">Reference proteome</keyword>
<gene>
    <name evidence="3" type="ORF">FZEAL_6527</name>
</gene>
<evidence type="ECO:0000256" key="1">
    <source>
        <dbReference type="SAM" id="Coils"/>
    </source>
</evidence>
<feature type="compositionally biased region" description="Polar residues" evidence="2">
    <location>
        <begin position="229"/>
        <end position="242"/>
    </location>
</feature>
<evidence type="ECO:0000256" key="2">
    <source>
        <dbReference type="SAM" id="MobiDB-lite"/>
    </source>
</evidence>
<accession>A0A8H4XJI8</accession>
<name>A0A8H4XJI8_9HYPO</name>
<feature type="region of interest" description="Disordered" evidence="2">
    <location>
        <begin position="192"/>
        <end position="264"/>
    </location>
</feature>
<evidence type="ECO:0000313" key="4">
    <source>
        <dbReference type="Proteomes" id="UP000635477"/>
    </source>
</evidence>
<feature type="compositionally biased region" description="Low complexity" evidence="2">
    <location>
        <begin position="85"/>
        <end position="99"/>
    </location>
</feature>
<dbReference type="AlphaFoldDB" id="A0A8H4XJI8"/>
<feature type="compositionally biased region" description="Polar residues" evidence="2">
    <location>
        <begin position="133"/>
        <end position="149"/>
    </location>
</feature>
<feature type="compositionally biased region" description="Low complexity" evidence="2">
    <location>
        <begin position="197"/>
        <end position="216"/>
    </location>
</feature>
<dbReference type="Proteomes" id="UP000635477">
    <property type="component" value="Unassembled WGS sequence"/>
</dbReference>
<reference evidence="3" key="2">
    <citation type="submission" date="2020-05" db="EMBL/GenBank/DDBJ databases">
        <authorList>
            <person name="Kim H.-S."/>
            <person name="Proctor R.H."/>
            <person name="Brown D.W."/>
        </authorList>
    </citation>
    <scope>NUCLEOTIDE SEQUENCE</scope>
    <source>
        <strain evidence="3">NRRL 22465</strain>
    </source>
</reference>